<protein>
    <recommendedName>
        <fullName evidence="3">Peptidase aspartic putative domain-containing protein</fullName>
    </recommendedName>
</protein>
<dbReference type="InterPro" id="IPR001969">
    <property type="entry name" value="Aspartic_peptidase_AS"/>
</dbReference>
<accession>A0A914B733</accession>
<dbReference type="AlphaFoldDB" id="A0A914B733"/>
<dbReference type="GO" id="GO:0004190">
    <property type="term" value="F:aspartic-type endopeptidase activity"/>
    <property type="evidence" value="ECO:0007669"/>
    <property type="project" value="InterPro"/>
</dbReference>
<evidence type="ECO:0000313" key="1">
    <source>
        <dbReference type="EnsemblMetazoa" id="XP_038071262.1"/>
    </source>
</evidence>
<evidence type="ECO:0000313" key="2">
    <source>
        <dbReference type="Proteomes" id="UP000887568"/>
    </source>
</evidence>
<dbReference type="RefSeq" id="XP_038071262.1">
    <property type="nucleotide sequence ID" value="XM_038215334.1"/>
</dbReference>
<reference evidence="1" key="1">
    <citation type="submission" date="2022-11" db="UniProtKB">
        <authorList>
            <consortium name="EnsemblMetazoa"/>
        </authorList>
    </citation>
    <scope>IDENTIFICATION</scope>
</reference>
<dbReference type="RefSeq" id="XP_038077181.1">
    <property type="nucleotide sequence ID" value="XM_038221253.1"/>
</dbReference>
<dbReference type="GeneID" id="119740129"/>
<organism evidence="1 2">
    <name type="scientific">Patiria miniata</name>
    <name type="common">Bat star</name>
    <name type="synonym">Asterina miniata</name>
    <dbReference type="NCBI Taxonomy" id="46514"/>
    <lineage>
        <taxon>Eukaryota</taxon>
        <taxon>Metazoa</taxon>
        <taxon>Echinodermata</taxon>
        <taxon>Eleutherozoa</taxon>
        <taxon>Asterozoa</taxon>
        <taxon>Asteroidea</taxon>
        <taxon>Valvatacea</taxon>
        <taxon>Valvatida</taxon>
        <taxon>Asterinidae</taxon>
        <taxon>Patiria</taxon>
    </lineage>
</organism>
<dbReference type="GO" id="GO:0006508">
    <property type="term" value="P:proteolysis"/>
    <property type="evidence" value="ECO:0007669"/>
    <property type="project" value="InterPro"/>
</dbReference>
<dbReference type="Gene3D" id="2.40.70.10">
    <property type="entry name" value="Acid Proteases"/>
    <property type="match status" value="1"/>
</dbReference>
<dbReference type="Pfam" id="PF13650">
    <property type="entry name" value="Asp_protease_2"/>
    <property type="match status" value="1"/>
</dbReference>
<dbReference type="GeneID" id="119740587"/>
<dbReference type="GeneID" id="119745029"/>
<dbReference type="EnsemblMetazoa" id="XM_038215935.1">
    <property type="protein sequence ID" value="XP_038071863.1"/>
    <property type="gene ID" value="LOC119740587"/>
</dbReference>
<dbReference type="PROSITE" id="PS00141">
    <property type="entry name" value="ASP_PROTEASE"/>
    <property type="match status" value="1"/>
</dbReference>
<dbReference type="InterPro" id="IPR021109">
    <property type="entry name" value="Peptidase_aspartic_dom_sf"/>
</dbReference>
<dbReference type="EnsemblMetazoa" id="XM_038221253.1">
    <property type="protein sequence ID" value="XP_038077181.1"/>
    <property type="gene ID" value="LOC119745029"/>
</dbReference>
<dbReference type="Proteomes" id="UP000887568">
    <property type="component" value="Unplaced"/>
</dbReference>
<proteinExistence type="predicted"/>
<dbReference type="EnsemblMetazoa" id="XM_038215334.1">
    <property type="protein sequence ID" value="XP_038071262.1"/>
    <property type="gene ID" value="LOC119740129"/>
</dbReference>
<keyword evidence="2" id="KW-1185">Reference proteome</keyword>
<dbReference type="RefSeq" id="XP_038071863.1">
    <property type="nucleotide sequence ID" value="XM_038215935.1"/>
</dbReference>
<name>A0A914B733_PATMI</name>
<dbReference type="OrthoDB" id="10064859at2759"/>
<sequence>MMNGTQCKLFHHQLLHPTSASNISLVGVASVSYKEAVLPVVLVDIGNHDNHQLGNLLFDSGAQISLVRMSLAENLKLNGKEVVTTITNKVGGEEEELRTKIYQVRIRPLNKSQFHTVLAVGIPCICEELAVVNLTSIAQNFKIHPVSLYRGSGSVDLLLRIDLYAKMHCGQTIEAGNLVARQSPLGWVIFGAIPGEPM</sequence>
<evidence type="ECO:0008006" key="3">
    <source>
        <dbReference type="Google" id="ProtNLM"/>
    </source>
</evidence>